<reference evidence="2 3" key="1">
    <citation type="journal article" date="2013" name="PLoS ONE">
        <title>Poles Apart: Arctic and Antarctic Octadecabacter strains Share High Genome Plasticity and a New Type of Xanthorhodopsin.</title>
        <authorList>
            <person name="Vollmers J."/>
            <person name="Voget S."/>
            <person name="Dietrich S."/>
            <person name="Gollnow K."/>
            <person name="Smits M."/>
            <person name="Meyer K."/>
            <person name="Brinkhoff T."/>
            <person name="Simon M."/>
            <person name="Daniel R."/>
        </authorList>
    </citation>
    <scope>NUCLEOTIDE SEQUENCE [LARGE SCALE GENOMIC DNA]</scope>
    <source>
        <strain evidence="2 3">238</strain>
    </source>
</reference>
<dbReference type="OrthoDB" id="9801824at2"/>
<dbReference type="PANTHER" id="PTHR41773">
    <property type="entry name" value="GTP PYROPHOSPHATASE-RELATED"/>
    <property type="match status" value="1"/>
</dbReference>
<feature type="domain" description="RelA/SpoT" evidence="1">
    <location>
        <begin position="49"/>
        <end position="194"/>
    </location>
</feature>
<name>M9RMQ8_9RHOB</name>
<dbReference type="InterPro" id="IPR043519">
    <property type="entry name" value="NT_sf"/>
</dbReference>
<dbReference type="EMBL" id="CP003742">
    <property type="protein sequence ID" value="AGI73889.1"/>
    <property type="molecule type" value="Genomic_DNA"/>
</dbReference>
<dbReference type="RefSeq" id="WP_015496870.1">
    <property type="nucleotide sequence ID" value="NC_020908.1"/>
</dbReference>
<dbReference type="SUPFAM" id="SSF81301">
    <property type="entry name" value="Nucleotidyltransferase"/>
    <property type="match status" value="1"/>
</dbReference>
<dbReference type="KEGG" id="oar:OA238_c39500"/>
<dbReference type="InterPro" id="IPR007685">
    <property type="entry name" value="RelA_SpoT"/>
</dbReference>
<dbReference type="AlphaFoldDB" id="M9RMQ8"/>
<proteinExistence type="predicted"/>
<keyword evidence="3" id="KW-1185">Reference proteome</keyword>
<dbReference type="Gene3D" id="3.30.460.10">
    <property type="entry name" value="Beta Polymerase, domain 2"/>
    <property type="match status" value="1"/>
</dbReference>
<dbReference type="CDD" id="cd05399">
    <property type="entry name" value="NT_Rel-Spo_like"/>
    <property type="match status" value="1"/>
</dbReference>
<gene>
    <name evidence="2" type="ORF">OA238_c39500</name>
</gene>
<dbReference type="PANTHER" id="PTHR41773:SF1">
    <property type="entry name" value="RELA_SPOT DOMAIN-CONTAINING PROTEIN"/>
    <property type="match status" value="1"/>
</dbReference>
<evidence type="ECO:0000313" key="2">
    <source>
        <dbReference type="EMBL" id="AGI73889.1"/>
    </source>
</evidence>
<evidence type="ECO:0000313" key="3">
    <source>
        <dbReference type="Proteomes" id="UP000004688"/>
    </source>
</evidence>
<dbReference type="eggNOG" id="COG2357">
    <property type="taxonomic scope" value="Bacteria"/>
</dbReference>
<evidence type="ECO:0000259" key="1">
    <source>
        <dbReference type="SMART" id="SM00954"/>
    </source>
</evidence>
<organism evidence="2 3">
    <name type="scientific">Octadecabacter arcticus 238</name>
    <dbReference type="NCBI Taxonomy" id="391616"/>
    <lineage>
        <taxon>Bacteria</taxon>
        <taxon>Pseudomonadati</taxon>
        <taxon>Pseudomonadota</taxon>
        <taxon>Alphaproteobacteria</taxon>
        <taxon>Rhodobacterales</taxon>
        <taxon>Roseobacteraceae</taxon>
        <taxon>Octadecabacter</taxon>
    </lineage>
</organism>
<protein>
    <recommendedName>
        <fullName evidence="1">RelA/SpoT domain-containing protein</fullName>
    </recommendedName>
</protein>
<dbReference type="STRING" id="391616.OA238_c39500"/>
<dbReference type="SMART" id="SM00954">
    <property type="entry name" value="RelA_SpoT"/>
    <property type="match status" value="1"/>
</dbReference>
<dbReference type="GO" id="GO:0015969">
    <property type="term" value="P:guanosine tetraphosphate metabolic process"/>
    <property type="evidence" value="ECO:0007669"/>
    <property type="project" value="InterPro"/>
</dbReference>
<dbReference type="Pfam" id="PF04607">
    <property type="entry name" value="RelA_SpoT"/>
    <property type="match status" value="1"/>
</dbReference>
<dbReference type="Proteomes" id="UP000004688">
    <property type="component" value="Chromosome"/>
</dbReference>
<sequence>MSAVEQKINETVKFFESKEVDRLEKLVRFVTTKLEKALAEHQILARVSSRVKSSQSLRGKLDKWAETPDKEPELHLEPQEILHKVNDLAAARVMTYTEKDRDAVAELVRENFACPGGFEIPFDLERKEESPRIKSNDQNHYRATHMMVAANESDCVGEFSNLGNDKCELQITSLLAHVWNEIEHDTVYKNLTGELSVLEHEAIDSLGNLTKTGDSVIKSLLRARQGREDKQQLDLSEESARFATAEELSEFLSKHFGPKVNGQEMDYAAGGRELLFCLRAVNWHHPRDITGQFAPRFLLDARKETLRLKRFLEKSQRSRPTLDAASCDLFIVAVIIKKHEALAREMRDVHSNRREKAILGVFEERSVNGEK</sequence>
<dbReference type="HOGENOM" id="CLU_754258_0_0_5"/>
<accession>M9RMQ8</accession>